<evidence type="ECO:0000313" key="3">
    <source>
        <dbReference type="EMBL" id="PNH00557.1"/>
    </source>
</evidence>
<dbReference type="SUPFAM" id="SSF46689">
    <property type="entry name" value="Homeodomain-like"/>
    <property type="match status" value="1"/>
</dbReference>
<dbReference type="PROSITE" id="PS50934">
    <property type="entry name" value="SWIRM"/>
    <property type="match status" value="1"/>
</dbReference>
<gene>
    <name evidence="3" type="ORF">TSOC_013614</name>
</gene>
<evidence type="ECO:0000259" key="2">
    <source>
        <dbReference type="PROSITE" id="PS50934"/>
    </source>
</evidence>
<dbReference type="FunFam" id="1.10.10.10:FF:000087">
    <property type="entry name" value="Transcriptional adapter 2"/>
    <property type="match status" value="1"/>
</dbReference>
<dbReference type="OrthoDB" id="270417at2759"/>
<proteinExistence type="predicted"/>
<reference evidence="3 4" key="1">
    <citation type="journal article" date="2017" name="Mol. Biol. Evol.">
        <title>The 4-celled Tetrabaena socialis nuclear genome reveals the essential components for genetic control of cell number at the origin of multicellularity in the volvocine lineage.</title>
        <authorList>
            <person name="Featherston J."/>
            <person name="Arakaki Y."/>
            <person name="Hanschen E.R."/>
            <person name="Ferris P.J."/>
            <person name="Michod R.E."/>
            <person name="Olson B.J.S.C."/>
            <person name="Nozaki H."/>
            <person name="Durand P.M."/>
        </authorList>
    </citation>
    <scope>NUCLEOTIDE SEQUENCE [LARGE SCALE GENOMIC DNA]</scope>
    <source>
        <strain evidence="3 4">NIES-571</strain>
    </source>
</reference>
<dbReference type="InterPro" id="IPR007526">
    <property type="entry name" value="SWIRM"/>
</dbReference>
<accession>A0A2J7ZJW4</accession>
<feature type="compositionally biased region" description="Acidic residues" evidence="1">
    <location>
        <begin position="172"/>
        <end position="186"/>
    </location>
</feature>
<dbReference type="EMBL" id="PGGS01001307">
    <property type="protein sequence ID" value="PNH00557.1"/>
    <property type="molecule type" value="Genomic_DNA"/>
</dbReference>
<dbReference type="InterPro" id="IPR009057">
    <property type="entry name" value="Homeodomain-like_sf"/>
</dbReference>
<sequence length="186" mass="18519">GMGMGMGAAGGGGSASVNSAASSSALDLSRPAASVPMGRGAGAALALWRARRGVPLDITPLPGVELLSGRERELCADARLLPPHYLALKDMLLREGERGGGGITRQEARTFFRLEPARSLRVYDLLVSAGWVSGGGAEAGGGVQWGKGSGGGSATQLRALMAGGEGEAGGADGDDASGADPMEADQ</sequence>
<comment type="caution">
    <text evidence="3">The sequence shown here is derived from an EMBL/GenBank/DDBJ whole genome shotgun (WGS) entry which is preliminary data.</text>
</comment>
<feature type="compositionally biased region" description="Gly residues" evidence="1">
    <location>
        <begin position="143"/>
        <end position="153"/>
    </location>
</feature>
<organism evidence="3 4">
    <name type="scientific">Tetrabaena socialis</name>
    <dbReference type="NCBI Taxonomy" id="47790"/>
    <lineage>
        <taxon>Eukaryota</taxon>
        <taxon>Viridiplantae</taxon>
        <taxon>Chlorophyta</taxon>
        <taxon>core chlorophytes</taxon>
        <taxon>Chlorophyceae</taxon>
        <taxon>CS clade</taxon>
        <taxon>Chlamydomonadales</taxon>
        <taxon>Tetrabaenaceae</taxon>
        <taxon>Tetrabaena</taxon>
    </lineage>
</organism>
<dbReference type="InterPro" id="IPR036388">
    <property type="entry name" value="WH-like_DNA-bd_sf"/>
</dbReference>
<dbReference type="AlphaFoldDB" id="A0A2J7ZJW4"/>
<feature type="region of interest" description="Disordered" evidence="1">
    <location>
        <begin position="143"/>
        <end position="186"/>
    </location>
</feature>
<dbReference type="Proteomes" id="UP000236333">
    <property type="component" value="Unassembled WGS sequence"/>
</dbReference>
<keyword evidence="4" id="KW-1185">Reference proteome</keyword>
<protein>
    <submittedName>
        <fullName evidence="3">Transcriptional adapter ADA2a</fullName>
    </submittedName>
</protein>
<name>A0A2J7ZJW4_9CHLO</name>
<feature type="non-terminal residue" evidence="3">
    <location>
        <position position="1"/>
    </location>
</feature>
<dbReference type="Gene3D" id="1.10.10.10">
    <property type="entry name" value="Winged helix-like DNA-binding domain superfamily/Winged helix DNA-binding domain"/>
    <property type="match status" value="1"/>
</dbReference>
<evidence type="ECO:0000256" key="1">
    <source>
        <dbReference type="SAM" id="MobiDB-lite"/>
    </source>
</evidence>
<feature type="domain" description="SWIRM" evidence="2">
    <location>
        <begin position="47"/>
        <end position="143"/>
    </location>
</feature>
<evidence type="ECO:0000313" key="4">
    <source>
        <dbReference type="Proteomes" id="UP000236333"/>
    </source>
</evidence>